<dbReference type="Proteomes" id="UP000295479">
    <property type="component" value="Unassembled WGS sequence"/>
</dbReference>
<feature type="transmembrane region" description="Helical" evidence="1">
    <location>
        <begin position="450"/>
        <end position="470"/>
    </location>
</feature>
<organism evidence="2 3">
    <name type="scientific">Flavobacterium cellulosilyticum</name>
    <dbReference type="NCBI Taxonomy" id="2541731"/>
    <lineage>
        <taxon>Bacteria</taxon>
        <taxon>Pseudomonadati</taxon>
        <taxon>Bacteroidota</taxon>
        <taxon>Flavobacteriia</taxon>
        <taxon>Flavobacteriales</taxon>
        <taxon>Flavobacteriaceae</taxon>
        <taxon>Flavobacterium</taxon>
    </lineage>
</organism>
<feature type="transmembrane region" description="Helical" evidence="1">
    <location>
        <begin position="107"/>
        <end position="125"/>
    </location>
</feature>
<dbReference type="EMBL" id="SMFK01000002">
    <property type="protein sequence ID" value="TDD98358.1"/>
    <property type="molecule type" value="Genomic_DNA"/>
</dbReference>
<keyword evidence="1" id="KW-0472">Membrane</keyword>
<proteinExistence type="predicted"/>
<dbReference type="AlphaFoldDB" id="A0A4R5CE74"/>
<keyword evidence="3" id="KW-1185">Reference proteome</keyword>
<feature type="transmembrane region" description="Helical" evidence="1">
    <location>
        <begin position="428"/>
        <end position="444"/>
    </location>
</feature>
<reference evidence="2 3" key="1">
    <citation type="submission" date="2019-03" db="EMBL/GenBank/DDBJ databases">
        <title>Flavobacterium AR-3-4 sp. nov. isolated from arctic soil.</title>
        <authorList>
            <person name="Chaudhary D.K."/>
        </authorList>
    </citation>
    <scope>NUCLEOTIDE SEQUENCE [LARGE SCALE GENOMIC DNA]</scope>
    <source>
        <strain evidence="2 3">AR-3-4</strain>
    </source>
</reference>
<feature type="transmembrane region" description="Helical" evidence="1">
    <location>
        <begin position="9"/>
        <end position="29"/>
    </location>
</feature>
<feature type="transmembrane region" description="Helical" evidence="1">
    <location>
        <begin position="68"/>
        <end position="87"/>
    </location>
</feature>
<feature type="transmembrane region" description="Helical" evidence="1">
    <location>
        <begin position="154"/>
        <end position="179"/>
    </location>
</feature>
<evidence type="ECO:0000256" key="1">
    <source>
        <dbReference type="SAM" id="Phobius"/>
    </source>
</evidence>
<keyword evidence="1" id="KW-0812">Transmembrane</keyword>
<evidence type="ECO:0000313" key="2">
    <source>
        <dbReference type="EMBL" id="TDD98358.1"/>
    </source>
</evidence>
<feature type="transmembrane region" description="Helical" evidence="1">
    <location>
        <begin position="244"/>
        <end position="260"/>
    </location>
</feature>
<name>A0A4R5CE74_9FLAO</name>
<feature type="transmembrane region" description="Helical" evidence="1">
    <location>
        <begin position="191"/>
        <end position="210"/>
    </location>
</feature>
<dbReference type="OrthoDB" id="1254489at2"/>
<feature type="transmembrane region" description="Helical" evidence="1">
    <location>
        <begin position="222"/>
        <end position="238"/>
    </location>
</feature>
<feature type="transmembrane region" description="Helical" evidence="1">
    <location>
        <begin position="35"/>
        <end position="56"/>
    </location>
</feature>
<comment type="caution">
    <text evidence="2">The sequence shown here is derived from an EMBL/GenBank/DDBJ whole genome shotgun (WGS) entry which is preliminary data.</text>
</comment>
<keyword evidence="1" id="KW-1133">Transmembrane helix</keyword>
<feature type="transmembrane region" description="Helical" evidence="1">
    <location>
        <begin position="267"/>
        <end position="282"/>
    </location>
</feature>
<gene>
    <name evidence="2" type="ORF">E0F76_04240</name>
</gene>
<evidence type="ECO:0000313" key="3">
    <source>
        <dbReference type="Proteomes" id="UP000295479"/>
    </source>
</evidence>
<accession>A0A4R5CE74</accession>
<protein>
    <submittedName>
        <fullName evidence="2">Oligosaccharide repeat unit polymerase</fullName>
    </submittedName>
</protein>
<feature type="transmembrane region" description="Helical" evidence="1">
    <location>
        <begin position="402"/>
        <end position="423"/>
    </location>
</feature>
<dbReference type="RefSeq" id="WP_132001837.1">
    <property type="nucleotide sequence ID" value="NZ_SMFK01000002.1"/>
</dbReference>
<sequence length="479" mass="55967">MGIKLSRRLYHLILSILWGLLIFRSISIFTSVTEYSVFIDLILVGCIFQISVYPFIKNIYKFGFPKIIDFFRFSSFIFLPLNYLNIADQLNEERVGIYGILLINKDFVTESLFCVFICLLAIGIADKMFSLKFHEKNNVTFPVVKNVVLKNLNVFISISFFFISIQFYLLFAGLIGYGADSTYYAENQYSFVLQFLSSFSGLFFITYAILKYLYDFDTRKFNFYYILYCVLYFVFGLYSGMKGTIIFGIVYILLPFYFSGRSLKKSWIVSILVVGFLLYPINTEYREILAHNENISKDVALGLAINSAFQIKDFGEKSSSSYNERLSMFPYLVKSLELENKWDVYKNMERYFYLPISFIPRFLLSNKPTSDTGSKFQNLIFQDTNNSITPTAYGWAYLEGGLIYAFLQFFLLGIVISIFQYVVNKKTIFFLIFYSTLIVQMLVVENDVYFLLAQILQSVFIYSIYYKIFFKKIENGNNM</sequence>